<dbReference type="PANTHER" id="PTHR43547:SF2">
    <property type="entry name" value="HYBRID SIGNAL TRANSDUCTION HISTIDINE KINASE C"/>
    <property type="match status" value="1"/>
</dbReference>
<keyword evidence="6" id="KW-0808">Transferase</keyword>
<evidence type="ECO:0000256" key="5">
    <source>
        <dbReference type="ARBA" id="ARBA00022553"/>
    </source>
</evidence>
<sequence>MPKFKRSELKDYSIAVLTVLIALLLTHLLWWQWNQLPFYPLFLAAVMISSWYGGAGPGLLATALATLACDYFLLSPSYSLAATWFNIAELVQFILVAVLIISLNAILRSTQQQAKMNALEAKRNYERLRQSQESLRQSEERYRNLVEGVTDYAIFMLDNNGTIISWNDGAKSILGYQEFEIIGRSFSQIFTLEAVELGAPRQVLREAEAKGFFRGNHWHVRKDGTLFWSHCVVTPLRDEVGNLRGFSKILQDLTERKQAEEERERLLVRERAARAVSEAAQSAAEAANRSKDEFLAIVSHELRTPLTAILGWAGILRAGKLDKDKAEIALETIERNANLQMQLIENLLDISRIIRNDFSLNLELVEPVEVITAAIEVVQPAADAKGIEINCVLDSTADLVLGDSNGLQQVVWNLLSNAVKFTPEGGCIEVKLERVDSQVQIIVSDTGKGISADFLPTIFDRFTQADSTSTRLHKGLGLGLAIARHLVELHGGTIQAESLGIGYGSTFTVKLPIHKQTEESTEESLFPNTACYQKGSLPIGVHKPENFSNASLLPTSLTGLQVLIVDDEADTREFISTTLMEHGANVTSADSVDAAIDSIAQSQPDVLISDLGMPDKDGYALIRRVKQLESKTGTRIPTIALTAYARREDYQQALLAGFQLHMAKPVKPDQLIASVASLAQQPE</sequence>
<dbReference type="InterPro" id="IPR000014">
    <property type="entry name" value="PAS"/>
</dbReference>
<keyword evidence="11 17" id="KW-1133">Transmembrane helix</keyword>
<dbReference type="Pfam" id="PF00072">
    <property type="entry name" value="Response_reg"/>
    <property type="match status" value="1"/>
</dbReference>
<evidence type="ECO:0000256" key="4">
    <source>
        <dbReference type="ARBA" id="ARBA00012438"/>
    </source>
</evidence>
<dbReference type="GO" id="GO:0016020">
    <property type="term" value="C:membrane"/>
    <property type="evidence" value="ECO:0007669"/>
    <property type="project" value="UniProtKB-SubCell"/>
</dbReference>
<dbReference type="InterPro" id="IPR003661">
    <property type="entry name" value="HisK_dim/P_dom"/>
</dbReference>
<evidence type="ECO:0000313" key="22">
    <source>
        <dbReference type="EMBL" id="MDR9897714.1"/>
    </source>
</evidence>
<dbReference type="EMBL" id="JAALHA020000014">
    <property type="protein sequence ID" value="MDR9897714.1"/>
    <property type="molecule type" value="Genomic_DNA"/>
</dbReference>
<dbReference type="SUPFAM" id="SSF52172">
    <property type="entry name" value="CheY-like"/>
    <property type="match status" value="1"/>
</dbReference>
<comment type="catalytic activity">
    <reaction evidence="1">
        <text>ATP + protein L-histidine = ADP + protein N-phospho-L-histidine.</text>
        <dbReference type="EC" id="2.7.13.3"/>
    </reaction>
</comment>
<feature type="modified residue" description="4-aspartylphosphate" evidence="15">
    <location>
        <position position="610"/>
    </location>
</feature>
<dbReference type="CDD" id="cd17580">
    <property type="entry name" value="REC_2_DhkD-like"/>
    <property type="match status" value="1"/>
</dbReference>
<dbReference type="SUPFAM" id="SSF47384">
    <property type="entry name" value="Homodimeric domain of signal transducing histidine kinase"/>
    <property type="match status" value="1"/>
</dbReference>
<evidence type="ECO:0000256" key="14">
    <source>
        <dbReference type="ARBA" id="ARBA00074306"/>
    </source>
</evidence>
<dbReference type="InterPro" id="IPR011006">
    <property type="entry name" value="CheY-like_superfamily"/>
</dbReference>
<protein>
    <recommendedName>
        <fullName evidence="14">Circadian input-output histidine kinase CikA</fullName>
        <ecNumber evidence="4">2.7.13.3</ecNumber>
    </recommendedName>
</protein>
<evidence type="ECO:0000256" key="8">
    <source>
        <dbReference type="ARBA" id="ARBA00022741"/>
    </source>
</evidence>
<feature type="transmembrane region" description="Helical" evidence="17">
    <location>
        <begin position="12"/>
        <end position="30"/>
    </location>
</feature>
<keyword evidence="8" id="KW-0547">Nucleotide-binding</keyword>
<reference evidence="23" key="1">
    <citation type="journal article" date="2021" name="Science">
        <title>Hunting the eagle killer: A cyanobacterial neurotoxin causes vacuolar myelinopathy.</title>
        <authorList>
            <person name="Breinlinger S."/>
            <person name="Phillips T.J."/>
            <person name="Haram B.N."/>
            <person name="Mares J."/>
            <person name="Martinez Yerena J.A."/>
            <person name="Hrouzek P."/>
            <person name="Sobotka R."/>
            <person name="Henderson W.M."/>
            <person name="Schmieder P."/>
            <person name="Williams S.M."/>
            <person name="Lauderdale J.D."/>
            <person name="Wilde H.D."/>
            <person name="Gerrin W."/>
            <person name="Kust A."/>
            <person name="Washington J.W."/>
            <person name="Wagner C."/>
            <person name="Geier B."/>
            <person name="Liebeke M."/>
            <person name="Enke H."/>
            <person name="Niedermeyer T.H.J."/>
            <person name="Wilde S.B."/>
        </authorList>
    </citation>
    <scope>NUCLEOTIDE SEQUENCE [LARGE SCALE GENOMIC DNA]</scope>
    <source>
        <strain evidence="23">Thurmond2011</strain>
    </source>
</reference>
<dbReference type="PROSITE" id="PS50109">
    <property type="entry name" value="HIS_KIN"/>
    <property type="match status" value="1"/>
</dbReference>
<dbReference type="SUPFAM" id="SSF55785">
    <property type="entry name" value="PYP-like sensor domain (PAS domain)"/>
    <property type="match status" value="1"/>
</dbReference>
<proteinExistence type="inferred from homology"/>
<dbReference type="PANTHER" id="PTHR43547">
    <property type="entry name" value="TWO-COMPONENT HISTIDINE KINASE"/>
    <property type="match status" value="1"/>
</dbReference>
<dbReference type="InterPro" id="IPR005467">
    <property type="entry name" value="His_kinase_dom"/>
</dbReference>
<dbReference type="Gene3D" id="1.20.120.620">
    <property type="entry name" value="Backbone structure of the membrane domain of e. Coli histidine kinase receptor kdpd"/>
    <property type="match status" value="1"/>
</dbReference>
<dbReference type="PROSITE" id="PS50112">
    <property type="entry name" value="PAS"/>
    <property type="match status" value="1"/>
</dbReference>
<evidence type="ECO:0000256" key="16">
    <source>
        <dbReference type="SAM" id="Coils"/>
    </source>
</evidence>
<comment type="subcellular location">
    <subcellularLocation>
        <location evidence="2">Membrane</location>
        <topology evidence="2">Multi-pass membrane protein</topology>
    </subcellularLocation>
</comment>
<feature type="domain" description="PAS" evidence="20">
    <location>
        <begin position="138"/>
        <end position="185"/>
    </location>
</feature>
<dbReference type="SMART" id="SM00091">
    <property type="entry name" value="PAS"/>
    <property type="match status" value="1"/>
</dbReference>
<comment type="caution">
    <text evidence="22">The sequence shown here is derived from an EMBL/GenBank/DDBJ whole genome shotgun (WGS) entry which is preliminary data.</text>
</comment>
<dbReference type="AlphaFoldDB" id="A0AAP5ICH5"/>
<dbReference type="FunFam" id="3.30.565.10:FF:000010">
    <property type="entry name" value="Sensor histidine kinase RcsC"/>
    <property type="match status" value="1"/>
</dbReference>
<evidence type="ECO:0000256" key="2">
    <source>
        <dbReference type="ARBA" id="ARBA00004141"/>
    </source>
</evidence>
<evidence type="ECO:0000259" key="20">
    <source>
        <dbReference type="PROSITE" id="PS50112"/>
    </source>
</evidence>
<dbReference type="InterPro" id="IPR038318">
    <property type="entry name" value="KdpD_sf"/>
</dbReference>
<keyword evidence="5 15" id="KW-0597">Phosphoprotein</keyword>
<dbReference type="Gene3D" id="3.30.450.20">
    <property type="entry name" value="PAS domain"/>
    <property type="match status" value="1"/>
</dbReference>
<dbReference type="InterPro" id="IPR003594">
    <property type="entry name" value="HATPase_dom"/>
</dbReference>
<feature type="coiled-coil region" evidence="16">
    <location>
        <begin position="111"/>
        <end position="138"/>
    </location>
</feature>
<evidence type="ECO:0000259" key="21">
    <source>
        <dbReference type="PROSITE" id="PS50113"/>
    </source>
</evidence>
<feature type="coiled-coil region" evidence="16">
    <location>
        <begin position="243"/>
        <end position="276"/>
    </location>
</feature>
<dbReference type="Pfam" id="PF13426">
    <property type="entry name" value="PAS_9"/>
    <property type="match status" value="1"/>
</dbReference>
<dbReference type="PROSITE" id="PS50113">
    <property type="entry name" value="PAC"/>
    <property type="match status" value="1"/>
</dbReference>
<evidence type="ECO:0000256" key="3">
    <source>
        <dbReference type="ARBA" id="ARBA00006402"/>
    </source>
</evidence>
<dbReference type="InterPro" id="IPR025201">
    <property type="entry name" value="KdpD_TM"/>
</dbReference>
<keyword evidence="9" id="KW-0418">Kinase</keyword>
<dbReference type="NCBIfam" id="TIGR00229">
    <property type="entry name" value="sensory_box"/>
    <property type="match status" value="1"/>
</dbReference>
<dbReference type="Gene3D" id="3.40.50.2300">
    <property type="match status" value="1"/>
</dbReference>
<evidence type="ECO:0000256" key="15">
    <source>
        <dbReference type="PROSITE-ProRule" id="PRU00169"/>
    </source>
</evidence>
<dbReference type="CDD" id="cd16922">
    <property type="entry name" value="HATPase_EvgS-ArcB-TorS-like"/>
    <property type="match status" value="1"/>
</dbReference>
<dbReference type="InterPro" id="IPR036097">
    <property type="entry name" value="HisK_dim/P_sf"/>
</dbReference>
<keyword evidence="10 22" id="KW-0067">ATP-binding</keyword>
<dbReference type="CDD" id="cd00130">
    <property type="entry name" value="PAS"/>
    <property type="match status" value="1"/>
</dbReference>
<dbReference type="Gene3D" id="1.10.287.130">
    <property type="match status" value="1"/>
</dbReference>
<dbReference type="Proteomes" id="UP000667802">
    <property type="component" value="Unassembled WGS sequence"/>
</dbReference>
<evidence type="ECO:0000259" key="19">
    <source>
        <dbReference type="PROSITE" id="PS50110"/>
    </source>
</evidence>
<dbReference type="CDD" id="cd00082">
    <property type="entry name" value="HisKA"/>
    <property type="match status" value="1"/>
</dbReference>
<comment type="similarity">
    <text evidence="3">In the N-terminal section; belongs to the phytochrome family.</text>
</comment>
<dbReference type="PROSITE" id="PS50110">
    <property type="entry name" value="RESPONSE_REGULATORY"/>
    <property type="match status" value="1"/>
</dbReference>
<feature type="transmembrane region" description="Helical" evidence="17">
    <location>
        <begin position="36"/>
        <end position="52"/>
    </location>
</feature>
<evidence type="ECO:0000256" key="1">
    <source>
        <dbReference type="ARBA" id="ARBA00000085"/>
    </source>
</evidence>
<dbReference type="GO" id="GO:0005524">
    <property type="term" value="F:ATP binding"/>
    <property type="evidence" value="ECO:0007669"/>
    <property type="project" value="UniProtKB-KW"/>
</dbReference>
<organism evidence="22 23">
    <name type="scientific">Aetokthonos hydrillicola Thurmond2011</name>
    <dbReference type="NCBI Taxonomy" id="2712845"/>
    <lineage>
        <taxon>Bacteria</taxon>
        <taxon>Bacillati</taxon>
        <taxon>Cyanobacteriota</taxon>
        <taxon>Cyanophyceae</taxon>
        <taxon>Nostocales</taxon>
        <taxon>Hapalosiphonaceae</taxon>
        <taxon>Aetokthonos</taxon>
    </lineage>
</organism>
<name>A0AAP5ICH5_9CYAN</name>
<evidence type="ECO:0000256" key="7">
    <source>
        <dbReference type="ARBA" id="ARBA00022692"/>
    </source>
</evidence>
<evidence type="ECO:0000256" key="9">
    <source>
        <dbReference type="ARBA" id="ARBA00022777"/>
    </source>
</evidence>
<dbReference type="EC" id="2.7.13.3" evidence="4"/>
<dbReference type="Pfam" id="PF02518">
    <property type="entry name" value="HATPase_c"/>
    <property type="match status" value="1"/>
</dbReference>
<evidence type="ECO:0000259" key="18">
    <source>
        <dbReference type="PROSITE" id="PS50109"/>
    </source>
</evidence>
<keyword evidence="16" id="KW-0175">Coiled coil</keyword>
<dbReference type="InterPro" id="IPR035965">
    <property type="entry name" value="PAS-like_dom_sf"/>
</dbReference>
<dbReference type="Pfam" id="PF13493">
    <property type="entry name" value="DUF4118"/>
    <property type="match status" value="1"/>
</dbReference>
<dbReference type="Pfam" id="PF00512">
    <property type="entry name" value="HisKA"/>
    <property type="match status" value="1"/>
</dbReference>
<accession>A0AAP5ICH5</accession>
<evidence type="ECO:0000256" key="10">
    <source>
        <dbReference type="ARBA" id="ARBA00022840"/>
    </source>
</evidence>
<keyword evidence="13 17" id="KW-0472">Membrane</keyword>
<dbReference type="Gene3D" id="3.30.565.10">
    <property type="entry name" value="Histidine kinase-like ATPase, C-terminal domain"/>
    <property type="match status" value="1"/>
</dbReference>
<feature type="transmembrane region" description="Helical" evidence="17">
    <location>
        <begin position="84"/>
        <end position="107"/>
    </location>
</feature>
<evidence type="ECO:0000313" key="23">
    <source>
        <dbReference type="Proteomes" id="UP000667802"/>
    </source>
</evidence>
<keyword evidence="7 17" id="KW-0812">Transmembrane</keyword>
<feature type="domain" description="PAC" evidence="21">
    <location>
        <begin position="213"/>
        <end position="265"/>
    </location>
</feature>
<feature type="domain" description="Response regulatory" evidence="19">
    <location>
        <begin position="561"/>
        <end position="679"/>
    </location>
</feature>
<dbReference type="RefSeq" id="WP_208351459.1">
    <property type="nucleotide sequence ID" value="NZ_JAALHA020000014.1"/>
</dbReference>
<dbReference type="InterPro" id="IPR000700">
    <property type="entry name" value="PAS-assoc_C"/>
</dbReference>
<dbReference type="SMART" id="SM00387">
    <property type="entry name" value="HATPase_c"/>
    <property type="match status" value="1"/>
</dbReference>
<evidence type="ECO:0000256" key="12">
    <source>
        <dbReference type="ARBA" id="ARBA00023012"/>
    </source>
</evidence>
<keyword evidence="12" id="KW-0902">Two-component regulatory system</keyword>
<evidence type="ECO:0000256" key="6">
    <source>
        <dbReference type="ARBA" id="ARBA00022679"/>
    </source>
</evidence>
<gene>
    <name evidence="22" type="ORF">G7B40_024555</name>
</gene>
<keyword evidence="23" id="KW-1185">Reference proteome</keyword>
<dbReference type="SMART" id="SM00448">
    <property type="entry name" value="REC"/>
    <property type="match status" value="1"/>
</dbReference>
<evidence type="ECO:0000256" key="13">
    <source>
        <dbReference type="ARBA" id="ARBA00023136"/>
    </source>
</evidence>
<dbReference type="InterPro" id="IPR001789">
    <property type="entry name" value="Sig_transdc_resp-reg_receiver"/>
</dbReference>
<dbReference type="InterPro" id="IPR004358">
    <property type="entry name" value="Sig_transdc_His_kin-like_C"/>
</dbReference>
<dbReference type="PRINTS" id="PR00344">
    <property type="entry name" value="BCTRLSENSOR"/>
</dbReference>
<evidence type="ECO:0000256" key="17">
    <source>
        <dbReference type="SAM" id="Phobius"/>
    </source>
</evidence>
<dbReference type="SUPFAM" id="SSF55874">
    <property type="entry name" value="ATPase domain of HSP90 chaperone/DNA topoisomerase II/histidine kinase"/>
    <property type="match status" value="1"/>
</dbReference>
<evidence type="ECO:0000256" key="11">
    <source>
        <dbReference type="ARBA" id="ARBA00022989"/>
    </source>
</evidence>
<dbReference type="GO" id="GO:0000155">
    <property type="term" value="F:phosphorelay sensor kinase activity"/>
    <property type="evidence" value="ECO:0007669"/>
    <property type="project" value="InterPro"/>
</dbReference>
<dbReference type="SMART" id="SM00388">
    <property type="entry name" value="HisKA"/>
    <property type="match status" value="1"/>
</dbReference>
<feature type="domain" description="Histidine kinase" evidence="18">
    <location>
        <begin position="297"/>
        <end position="515"/>
    </location>
</feature>
<dbReference type="InterPro" id="IPR036890">
    <property type="entry name" value="HATPase_C_sf"/>
</dbReference>